<proteinExistence type="predicted"/>
<evidence type="ECO:0000313" key="5">
    <source>
        <dbReference type="Proteomes" id="UP001054902"/>
    </source>
</evidence>
<name>A0AAD3H3B6_9STRA</name>
<protein>
    <recommendedName>
        <fullName evidence="3">Fungal lipase-type domain-containing protein</fullName>
    </recommendedName>
</protein>
<accession>A0AAD3H3B6</accession>
<dbReference type="Pfam" id="PF01764">
    <property type="entry name" value="Lipase_3"/>
    <property type="match status" value="1"/>
</dbReference>
<reference evidence="4 5" key="1">
    <citation type="journal article" date="2021" name="Sci. Rep.">
        <title>The genome of the diatom Chaetoceros tenuissimus carries an ancient integrated fragment of an extant virus.</title>
        <authorList>
            <person name="Hongo Y."/>
            <person name="Kimura K."/>
            <person name="Takaki Y."/>
            <person name="Yoshida Y."/>
            <person name="Baba S."/>
            <person name="Kobayashi G."/>
            <person name="Nagasaki K."/>
            <person name="Hano T."/>
            <person name="Tomaru Y."/>
        </authorList>
    </citation>
    <scope>NUCLEOTIDE SEQUENCE [LARGE SCALE GENOMIC DNA]</scope>
    <source>
        <strain evidence="4 5">NIES-3715</strain>
    </source>
</reference>
<gene>
    <name evidence="4" type="ORF">CTEN210_05019</name>
</gene>
<dbReference type="InterPro" id="IPR002921">
    <property type="entry name" value="Fungal_lipase-type"/>
</dbReference>
<feature type="transmembrane region" description="Helical" evidence="2">
    <location>
        <begin position="144"/>
        <end position="172"/>
    </location>
</feature>
<dbReference type="AlphaFoldDB" id="A0AAD3H3B6"/>
<dbReference type="GO" id="GO:0006629">
    <property type="term" value="P:lipid metabolic process"/>
    <property type="evidence" value="ECO:0007669"/>
    <property type="project" value="InterPro"/>
</dbReference>
<feature type="transmembrane region" description="Helical" evidence="2">
    <location>
        <begin position="587"/>
        <end position="611"/>
    </location>
</feature>
<dbReference type="InterPro" id="IPR029058">
    <property type="entry name" value="AB_hydrolase_fold"/>
</dbReference>
<feature type="domain" description="Fungal lipase-type" evidence="3">
    <location>
        <begin position="720"/>
        <end position="866"/>
    </location>
</feature>
<feature type="compositionally biased region" description="Low complexity" evidence="1">
    <location>
        <begin position="1"/>
        <end position="14"/>
    </location>
</feature>
<comment type="caution">
    <text evidence="4">The sequence shown here is derived from an EMBL/GenBank/DDBJ whole genome shotgun (WGS) entry which is preliminary data.</text>
</comment>
<keyword evidence="5" id="KW-1185">Reference proteome</keyword>
<organism evidence="4 5">
    <name type="scientific">Chaetoceros tenuissimus</name>
    <dbReference type="NCBI Taxonomy" id="426638"/>
    <lineage>
        <taxon>Eukaryota</taxon>
        <taxon>Sar</taxon>
        <taxon>Stramenopiles</taxon>
        <taxon>Ochrophyta</taxon>
        <taxon>Bacillariophyta</taxon>
        <taxon>Coscinodiscophyceae</taxon>
        <taxon>Chaetocerotophycidae</taxon>
        <taxon>Chaetocerotales</taxon>
        <taxon>Chaetocerotaceae</taxon>
        <taxon>Chaetoceros</taxon>
    </lineage>
</organism>
<feature type="transmembrane region" description="Helical" evidence="2">
    <location>
        <begin position="522"/>
        <end position="541"/>
    </location>
</feature>
<feature type="transmembrane region" description="Helical" evidence="2">
    <location>
        <begin position="494"/>
        <end position="516"/>
    </location>
</feature>
<dbReference type="SUPFAM" id="SSF53474">
    <property type="entry name" value="alpha/beta-Hydrolases"/>
    <property type="match status" value="1"/>
</dbReference>
<feature type="transmembrane region" description="Helical" evidence="2">
    <location>
        <begin position="184"/>
        <end position="214"/>
    </location>
</feature>
<keyword evidence="2" id="KW-0472">Membrane</keyword>
<dbReference type="Gene3D" id="3.40.50.1820">
    <property type="entry name" value="alpha/beta hydrolase"/>
    <property type="match status" value="1"/>
</dbReference>
<dbReference type="EMBL" id="BLLK01000028">
    <property type="protein sequence ID" value="GFH48543.1"/>
    <property type="molecule type" value="Genomic_DNA"/>
</dbReference>
<keyword evidence="2" id="KW-0812">Transmembrane</keyword>
<feature type="transmembrane region" description="Helical" evidence="2">
    <location>
        <begin position="439"/>
        <end position="459"/>
    </location>
</feature>
<sequence>MSMDLPSPSSSLRDYVSCEEEKQEEISSERLANTPDQSAIASDQTRDVEMIHQEIPAKENEEPPKDVVNDGQISELPRVQQMKVCDSYTLPNPSSTVKFENNRDTFVFCDGTKQIVIQKKDAEDDTYYAKQYDEGTFSLLFVRLGYATIATFMAGFLFAFCIQVLLYLFLGVLTQSGLMQKQKFAIGGFFGTILATPLLVLGMANAMTIAIAFVMDTFNGQRFMKTFYKWSSVLVEWVTFAVFIGIPLMVGCISLYARSEKWGAFELLQHNTESDDDTVLSMVKRIILMKQIQRLSGYKMAIHTIESKDGNVKSPKTVQDLPEGTEATKGLWASLTKVFVWIGLYSEHDDENQKRIWALEEVIENSPFVTRQSWGLEKVFCRNRKLRSAAVVTSAQNDNRIGLGENQMNSSFAYLFIVLGLTLLALFAALAWIQASVASYFIACFVYLVLMSKQILGAYRLHKHVRKTKEYTAETTEVAMFHVHDYFLWTTPKVWFCWLELSLEFVFLFILPVSTLFITKNIGVGIVYVIVALITSIRTYLNARTCLLEFGPLDQQHFGRDNEKDWRRKHTIAQVMKEVGTGFKSQFWTAVLGVFIVIFCILFVGVVATSFGVEPDESALKVAVDVDYPGVEGFRYASCEIQNTFNITSQNGISLVDAAFLSFVAYEKKESVQSSITRWFQGVLVKDHEDDHLQNFKEWYGGDSNVVYKFIGFPDLDLGVVTIRGTSSALDALADAQLWSGAMLLQAVRTMLPFGHRFTPALEYLNYVMSFLETGNIRDKAFYQETTAFVKKITEENIYSKLFLTGHSLGGGIALITGAQTNVTALGLSAPNARLSRLTFQPKISVESLNFNTFNIVPDRDMVPKFDDLAMNYQRIQCRGNSTAQCHYKDLSICELLYTCGSRGRPIPCVCMDYGFPSPKQSGLESYESQCSKD</sequence>
<feature type="transmembrane region" description="Helical" evidence="2">
    <location>
        <begin position="412"/>
        <end position="433"/>
    </location>
</feature>
<feature type="region of interest" description="Disordered" evidence="1">
    <location>
        <begin position="1"/>
        <end position="46"/>
    </location>
</feature>
<evidence type="ECO:0000259" key="3">
    <source>
        <dbReference type="Pfam" id="PF01764"/>
    </source>
</evidence>
<feature type="transmembrane region" description="Helical" evidence="2">
    <location>
        <begin position="234"/>
        <end position="257"/>
    </location>
</feature>
<keyword evidence="2" id="KW-1133">Transmembrane helix</keyword>
<evidence type="ECO:0000256" key="1">
    <source>
        <dbReference type="SAM" id="MobiDB-lite"/>
    </source>
</evidence>
<feature type="compositionally biased region" description="Polar residues" evidence="1">
    <location>
        <begin position="30"/>
        <end position="43"/>
    </location>
</feature>
<dbReference type="Proteomes" id="UP001054902">
    <property type="component" value="Unassembled WGS sequence"/>
</dbReference>
<evidence type="ECO:0000256" key="2">
    <source>
        <dbReference type="SAM" id="Phobius"/>
    </source>
</evidence>
<evidence type="ECO:0000313" key="4">
    <source>
        <dbReference type="EMBL" id="GFH48543.1"/>
    </source>
</evidence>